<dbReference type="SMART" id="SM00516">
    <property type="entry name" value="SEC14"/>
    <property type="match status" value="1"/>
</dbReference>
<evidence type="ECO:0000313" key="2">
    <source>
        <dbReference type="EMBL" id="ALF12134.1"/>
    </source>
</evidence>
<dbReference type="Pfam" id="PF00650">
    <property type="entry name" value="CRAL_TRIO"/>
    <property type="match status" value="1"/>
</dbReference>
<feature type="domain" description="CRAL-TRIO" evidence="1">
    <location>
        <begin position="99"/>
        <end position="258"/>
    </location>
</feature>
<protein>
    <submittedName>
        <fullName evidence="2">CRAL-TRIO domain protein</fullName>
    </submittedName>
    <submittedName>
        <fullName evidence="3">CRAL-TRIO domain-containing protein</fullName>
    </submittedName>
</protein>
<dbReference type="EMBL" id="KT781079">
    <property type="protein sequence ID" value="ALF12134.1"/>
    <property type="molecule type" value="mRNA"/>
</dbReference>
<dbReference type="CDD" id="cd00170">
    <property type="entry name" value="SEC14"/>
    <property type="match status" value="1"/>
</dbReference>
<evidence type="ECO:0000259" key="1">
    <source>
        <dbReference type="PROSITE" id="PS50191"/>
    </source>
</evidence>
<dbReference type="GO" id="GO:0016020">
    <property type="term" value="C:membrane"/>
    <property type="evidence" value="ECO:0007669"/>
    <property type="project" value="TreeGrafter"/>
</dbReference>
<dbReference type="AlphaFoldDB" id="A0A0N7EI05"/>
<dbReference type="PANTHER" id="PTHR10174">
    <property type="entry name" value="ALPHA-TOCOPHEROL TRANSFER PROTEIN-RELATED"/>
    <property type="match status" value="1"/>
</dbReference>
<dbReference type="SUPFAM" id="SSF52087">
    <property type="entry name" value="CRAL/TRIO domain"/>
    <property type="match status" value="1"/>
</dbReference>
<dbReference type="EMBL" id="MG434657">
    <property type="protein sequence ID" value="ATY51963.1"/>
    <property type="molecule type" value="mRNA"/>
</dbReference>
<dbReference type="PROSITE" id="PS50191">
    <property type="entry name" value="CRAL_TRIO"/>
    <property type="match status" value="1"/>
</dbReference>
<dbReference type="OrthoDB" id="6682367at2759"/>
<sequence length="312" mass="36161">METIPYHPLLEVSEKEMEIVRRNLNLDVNTIKKNLDALEEWGRKQNHLAEAFKYLDRNMLERLHILGRGSLEMTKTRIDKLLTTRGMIPELCLNRSVDEFKDIAESINFIMLPKLSPKDQSRIILTKIINLENFSLLSYMRYSFMISEYCRNFEYNMSERHILDLQNVKSVNAITKLNPILLKKAEVLCTAGYGIRISGIHILNAPSFVDKIVFIFKQGLKEKVANRLQVHSSYEDLQKEIPKEVLPEDYGGVLPSCSKLQEQWESILKTEEAQKLIGLCNRLVADESKRSAFKFNEEYLGMPGSFRQLTVD</sequence>
<proteinExistence type="evidence at transcript level"/>
<name>A0A0N7EI05_BICAN</name>
<dbReference type="Gene3D" id="3.40.525.10">
    <property type="entry name" value="CRAL-TRIO lipid binding domain"/>
    <property type="match status" value="1"/>
</dbReference>
<reference evidence="2" key="1">
    <citation type="journal article" date="2015" name="Mol. Biol. Evol.">
        <title>Transcriptome-wide differential gene expression in Bicyclus anynana butterflies: Female vision-related genes are more plastic.</title>
        <authorList>
            <person name="Macias-Munoz A."/>
            <person name="Smith G."/>
            <person name="Monteiro A."/>
            <person name="Briscoe A.D."/>
        </authorList>
    </citation>
    <scope>NUCLEOTIDE SEQUENCE</scope>
</reference>
<evidence type="ECO:0000313" key="3">
    <source>
        <dbReference type="EMBL" id="ATY51963.1"/>
    </source>
</evidence>
<dbReference type="PRINTS" id="PR00180">
    <property type="entry name" value="CRETINALDHBP"/>
</dbReference>
<dbReference type="GO" id="GO:1902936">
    <property type="term" value="F:phosphatidylinositol bisphosphate binding"/>
    <property type="evidence" value="ECO:0007669"/>
    <property type="project" value="TreeGrafter"/>
</dbReference>
<dbReference type="InterPro" id="IPR036865">
    <property type="entry name" value="CRAL-TRIO_dom_sf"/>
</dbReference>
<dbReference type="PANTHER" id="PTHR10174:SF222">
    <property type="entry name" value="GH10083P-RELATED"/>
    <property type="match status" value="1"/>
</dbReference>
<organism evidence="2">
    <name type="scientific">Bicyclus anynana</name>
    <name type="common">Squinting bush brown butterfly</name>
    <dbReference type="NCBI Taxonomy" id="110368"/>
    <lineage>
        <taxon>Eukaryota</taxon>
        <taxon>Metazoa</taxon>
        <taxon>Ecdysozoa</taxon>
        <taxon>Arthropoda</taxon>
        <taxon>Hexapoda</taxon>
        <taxon>Insecta</taxon>
        <taxon>Pterygota</taxon>
        <taxon>Neoptera</taxon>
        <taxon>Endopterygota</taxon>
        <taxon>Lepidoptera</taxon>
        <taxon>Glossata</taxon>
        <taxon>Ditrysia</taxon>
        <taxon>Papilionoidea</taxon>
        <taxon>Nymphalidae</taxon>
        <taxon>Satyrinae</taxon>
        <taxon>Satyrini</taxon>
        <taxon>Mycalesina</taxon>
        <taxon>Bicyclus</taxon>
    </lineage>
</organism>
<reference evidence="3" key="2">
    <citation type="journal article" date="2017" name="Genome Biol. Evol.">
        <title>Copy Number Variation and Expression Analysis Reveals a Nonorthologous Pinta Gene Family Member Involved in Butterfly Vision.</title>
        <authorList>
            <person name="Macias-Munoz A."/>
            <person name="McCulloch K.J."/>
            <person name="Briscoe A.D."/>
        </authorList>
    </citation>
    <scope>NUCLEOTIDE SEQUENCE</scope>
</reference>
<accession>A0A0N7EI05</accession>
<dbReference type="InterPro" id="IPR001251">
    <property type="entry name" value="CRAL-TRIO_dom"/>
</dbReference>